<feature type="compositionally biased region" description="Low complexity" evidence="1">
    <location>
        <begin position="202"/>
        <end position="218"/>
    </location>
</feature>
<reference evidence="2" key="1">
    <citation type="submission" date="2022-07" db="EMBL/GenBank/DDBJ databases">
        <title>Phylogenomic reconstructions and comparative analyses of Kickxellomycotina fungi.</title>
        <authorList>
            <person name="Reynolds N.K."/>
            <person name="Stajich J.E."/>
            <person name="Barry K."/>
            <person name="Grigoriev I.V."/>
            <person name="Crous P."/>
            <person name="Smith M.E."/>
        </authorList>
    </citation>
    <scope>NUCLEOTIDE SEQUENCE</scope>
    <source>
        <strain evidence="2">NBRC 32514</strain>
    </source>
</reference>
<dbReference type="EMBL" id="JANBOJ010000203">
    <property type="protein sequence ID" value="KAJ1721036.1"/>
    <property type="molecule type" value="Genomic_DNA"/>
</dbReference>
<organism evidence="2 3">
    <name type="scientific">Coemansia erecta</name>
    <dbReference type="NCBI Taxonomy" id="147472"/>
    <lineage>
        <taxon>Eukaryota</taxon>
        <taxon>Fungi</taxon>
        <taxon>Fungi incertae sedis</taxon>
        <taxon>Zoopagomycota</taxon>
        <taxon>Kickxellomycotina</taxon>
        <taxon>Kickxellomycetes</taxon>
        <taxon>Kickxellales</taxon>
        <taxon>Kickxellaceae</taxon>
        <taxon>Coemansia</taxon>
    </lineage>
</organism>
<gene>
    <name evidence="2" type="ORF">LPJ53_004388</name>
</gene>
<evidence type="ECO:0000313" key="3">
    <source>
        <dbReference type="Proteomes" id="UP001149813"/>
    </source>
</evidence>
<sequence length="287" mass="30350">QTRPVSPSVDIELPRPDILPAAVKQLRPDSPLAMVSMTFPAFQPAVSIAQTSPVLPPTAIELQRPGSPPATVIEQTNPASPSTVVELPHPDSPLAAAAEKPVVVAAPLPSKVDSKQASASVGCHAIPAALATACTSEAPAQTECSDCNTAAVAGTTLCILELSTQAEISNKELSEDQPGAEQVQEPPRRRRPTRRGKGSNKRAQAARAIQADQEVQAEQADDVDLADLAEPAEPAEPANQADQADQVVEPKEQPEVESPPMARWKTRRSGKVLRNKMLLGELPRQIT</sequence>
<protein>
    <submittedName>
        <fullName evidence="2">Uncharacterized protein</fullName>
    </submittedName>
</protein>
<dbReference type="AlphaFoldDB" id="A0A9W7XUF4"/>
<proteinExistence type="predicted"/>
<evidence type="ECO:0000313" key="2">
    <source>
        <dbReference type="EMBL" id="KAJ1721036.1"/>
    </source>
</evidence>
<comment type="caution">
    <text evidence="2">The sequence shown here is derived from an EMBL/GenBank/DDBJ whole genome shotgun (WGS) entry which is preliminary data.</text>
</comment>
<keyword evidence="3" id="KW-1185">Reference proteome</keyword>
<feature type="region of interest" description="Disordered" evidence="1">
    <location>
        <begin position="65"/>
        <end position="85"/>
    </location>
</feature>
<name>A0A9W7XUF4_9FUNG</name>
<accession>A0A9W7XUF4</accession>
<dbReference type="Proteomes" id="UP001149813">
    <property type="component" value="Unassembled WGS sequence"/>
</dbReference>
<feature type="compositionally biased region" description="Polar residues" evidence="1">
    <location>
        <begin position="73"/>
        <end position="83"/>
    </location>
</feature>
<evidence type="ECO:0000256" key="1">
    <source>
        <dbReference type="SAM" id="MobiDB-lite"/>
    </source>
</evidence>
<feature type="non-terminal residue" evidence="2">
    <location>
        <position position="1"/>
    </location>
</feature>
<feature type="compositionally biased region" description="Basic residues" evidence="1">
    <location>
        <begin position="188"/>
        <end position="200"/>
    </location>
</feature>
<feature type="compositionally biased region" description="Low complexity" evidence="1">
    <location>
        <begin position="228"/>
        <end position="247"/>
    </location>
</feature>
<feature type="region of interest" description="Disordered" evidence="1">
    <location>
        <begin position="170"/>
        <end position="269"/>
    </location>
</feature>